<dbReference type="EMBL" id="CP049055">
    <property type="protein sequence ID" value="QII14303.1"/>
    <property type="molecule type" value="Genomic_DNA"/>
</dbReference>
<evidence type="ECO:0000313" key="1">
    <source>
        <dbReference type="EMBL" id="QII14303.1"/>
    </source>
</evidence>
<evidence type="ECO:0000313" key="2">
    <source>
        <dbReference type="Proteomes" id="UP000501926"/>
    </source>
</evidence>
<proteinExistence type="predicted"/>
<accession>A0A6G7GYB1</accession>
<organism evidence="1 2">
    <name type="scientific">Kuenenia stuttgartiensis</name>
    <dbReference type="NCBI Taxonomy" id="174633"/>
    <lineage>
        <taxon>Bacteria</taxon>
        <taxon>Pseudomonadati</taxon>
        <taxon>Planctomycetota</taxon>
        <taxon>Candidatus Brocadiia</taxon>
        <taxon>Candidatus Brocadiales</taxon>
        <taxon>Candidatus Brocadiaceae</taxon>
        <taxon>Candidatus Kuenenia</taxon>
    </lineage>
</organism>
<name>A0A6G7GYB1_KUEST</name>
<dbReference type="Proteomes" id="UP000501926">
    <property type="component" value="Chromosome"/>
</dbReference>
<protein>
    <submittedName>
        <fullName evidence="1">Uncharacterized protein</fullName>
    </submittedName>
</protein>
<sequence>MSLCCCYAEGIHELPLNKFSPPITKLLFGNVMALETTFGDVIDEKVRLSAAGEMVAGKWQKTPQMRKNVSMDTWIMENQEHIPYFLLNLVEKYGMCPYIYI</sequence>
<dbReference type="AlphaFoldDB" id="A0A6G7GYB1"/>
<gene>
    <name evidence="1" type="ORF">KsCSTR_49260</name>
</gene>
<reference evidence="1 2" key="1">
    <citation type="submission" date="2020-02" db="EMBL/GenBank/DDBJ databases">
        <title>Newly sequenced genome of strain CSTR1 showed variability in Candidatus Kuenenia stuttgartiensis genomes.</title>
        <authorList>
            <person name="Ding C."/>
            <person name="Adrian L."/>
        </authorList>
    </citation>
    <scope>NUCLEOTIDE SEQUENCE [LARGE SCALE GENOMIC DNA]</scope>
    <source>
        <strain evidence="1 2">CSTR1</strain>
    </source>
</reference>